<evidence type="ECO:0000313" key="4">
    <source>
        <dbReference type="Proteomes" id="UP000663861"/>
    </source>
</evidence>
<keyword evidence="2" id="KW-0472">Membrane</keyword>
<organism evidence="3 4">
    <name type="scientific">Rhizoctonia solani</name>
    <dbReference type="NCBI Taxonomy" id="456999"/>
    <lineage>
        <taxon>Eukaryota</taxon>
        <taxon>Fungi</taxon>
        <taxon>Dikarya</taxon>
        <taxon>Basidiomycota</taxon>
        <taxon>Agaricomycotina</taxon>
        <taxon>Agaricomycetes</taxon>
        <taxon>Cantharellales</taxon>
        <taxon>Ceratobasidiaceae</taxon>
        <taxon>Rhizoctonia</taxon>
    </lineage>
</organism>
<feature type="compositionally biased region" description="Pro residues" evidence="1">
    <location>
        <begin position="223"/>
        <end position="234"/>
    </location>
</feature>
<name>A0A8H3BMW8_9AGAM</name>
<feature type="transmembrane region" description="Helical" evidence="2">
    <location>
        <begin position="65"/>
        <end position="83"/>
    </location>
</feature>
<gene>
    <name evidence="3" type="ORF">RDB_LOCUS69225</name>
</gene>
<dbReference type="Proteomes" id="UP000663861">
    <property type="component" value="Unassembled WGS sequence"/>
</dbReference>
<comment type="caution">
    <text evidence="3">The sequence shown here is derived from an EMBL/GenBank/DDBJ whole genome shotgun (WGS) entry which is preliminary data.</text>
</comment>
<reference evidence="3" key="1">
    <citation type="submission" date="2021-01" db="EMBL/GenBank/DDBJ databases">
        <authorList>
            <person name="Kaushik A."/>
        </authorList>
    </citation>
    <scope>NUCLEOTIDE SEQUENCE</scope>
    <source>
        <strain evidence="3">AG4-RS23</strain>
    </source>
</reference>
<feature type="transmembrane region" description="Helical" evidence="2">
    <location>
        <begin position="7"/>
        <end position="28"/>
    </location>
</feature>
<evidence type="ECO:0000313" key="3">
    <source>
        <dbReference type="EMBL" id="CAE6461646.1"/>
    </source>
</evidence>
<protein>
    <recommendedName>
        <fullName evidence="5">MARVEL domain-containing protein</fullName>
    </recommendedName>
</protein>
<proteinExistence type="predicted"/>
<evidence type="ECO:0000256" key="2">
    <source>
        <dbReference type="SAM" id="Phobius"/>
    </source>
</evidence>
<sequence length="281" mass="31413">MFKEFRLGLFVIVFAAASVVLGICSYLTDRLISTPLHDFLIFSVVVSALTIVVLLLLAQRSQPRVDAIVLFILAGLWLTMGAYSQDVIGHQFCYGLRGQTIPAKNDTTSAYLDFVAYSVPNSTRSVSAEGYCRRMKTVLAFSWAIFVFLTIGLLRLLTLVNKIYERGNLTIGLLRLLTLVNKIYERGNRDIWRGSISDITYFEESPVNKSGEYPREYPRDYPRYPPSSPPPLPNTPGQTHVYYPANSTRSLQSQVIQQQPGHSVIIRDGRVTQVPGSVVSA</sequence>
<keyword evidence="2" id="KW-1133">Transmembrane helix</keyword>
<feature type="region of interest" description="Disordered" evidence="1">
    <location>
        <begin position="207"/>
        <end position="243"/>
    </location>
</feature>
<feature type="compositionally biased region" description="Basic and acidic residues" evidence="1">
    <location>
        <begin position="212"/>
        <end position="222"/>
    </location>
</feature>
<accession>A0A8H3BMW8</accession>
<evidence type="ECO:0000256" key="1">
    <source>
        <dbReference type="SAM" id="MobiDB-lite"/>
    </source>
</evidence>
<feature type="transmembrane region" description="Helical" evidence="2">
    <location>
        <begin position="40"/>
        <end position="58"/>
    </location>
</feature>
<dbReference type="EMBL" id="CAJMWY010001207">
    <property type="protein sequence ID" value="CAE6461646.1"/>
    <property type="molecule type" value="Genomic_DNA"/>
</dbReference>
<keyword evidence="2" id="KW-0812">Transmembrane</keyword>
<dbReference type="AlphaFoldDB" id="A0A8H3BMW8"/>
<feature type="transmembrane region" description="Helical" evidence="2">
    <location>
        <begin position="138"/>
        <end position="157"/>
    </location>
</feature>
<evidence type="ECO:0008006" key="5">
    <source>
        <dbReference type="Google" id="ProtNLM"/>
    </source>
</evidence>